<dbReference type="InterPro" id="IPR036874">
    <property type="entry name" value="Carbonic_anhydrase_sf"/>
</dbReference>
<reference evidence="4 5" key="1">
    <citation type="submission" date="2019-12" db="EMBL/GenBank/DDBJ databases">
        <title>Whole genome sequencing of endophytic Actinobacterium Micromonospora sp. MPMI6T.</title>
        <authorList>
            <person name="Evv R."/>
            <person name="Podile A.R."/>
        </authorList>
    </citation>
    <scope>NUCLEOTIDE SEQUENCE [LARGE SCALE GENOMIC DNA]</scope>
    <source>
        <strain evidence="4 5">MPMI6</strain>
    </source>
</reference>
<dbReference type="RefSeq" id="WP_208813825.1">
    <property type="nucleotide sequence ID" value="NZ_WVUH01000092.1"/>
</dbReference>
<name>A0ABS3VQW0_MICEH</name>
<sequence>MSVPDPTDRRQPLSPRTAHTALRTGHDRFRAGIALTPAALAGPGPVAAVFACADPQPEPAVMFGGSDLFTVRTAGLGIGPAVLGSIEYAVDQLHVPLVVVLGHHACRLPGGTGHARVRAVIAELRHRSPLLDAAVRSGHCAIRGMSWHDSRQTLRPVPRTDPPPVCRSAPPVRPPGRPVGR</sequence>
<keyword evidence="5" id="KW-1185">Reference proteome</keyword>
<gene>
    <name evidence="4" type="ORF">GSF22_13040</name>
</gene>
<evidence type="ECO:0000256" key="3">
    <source>
        <dbReference type="SAM" id="MobiDB-lite"/>
    </source>
</evidence>
<evidence type="ECO:0000313" key="5">
    <source>
        <dbReference type="Proteomes" id="UP000823521"/>
    </source>
</evidence>
<comment type="function">
    <text evidence="2">Catalyzes the reversible hydration of carbon dioxide to form bicarbonate.</text>
</comment>
<dbReference type="Gene3D" id="3.40.1050.10">
    <property type="entry name" value="Carbonic anhydrase"/>
    <property type="match status" value="1"/>
</dbReference>
<evidence type="ECO:0000256" key="2">
    <source>
        <dbReference type="ARBA" id="ARBA00024993"/>
    </source>
</evidence>
<protein>
    <submittedName>
        <fullName evidence="4">Carbonic anhydrase</fullName>
    </submittedName>
</protein>
<dbReference type="EMBL" id="WVUH01000092">
    <property type="protein sequence ID" value="MBO4206924.1"/>
    <property type="molecule type" value="Genomic_DNA"/>
</dbReference>
<organism evidence="4 5">
    <name type="scientific">Micromonospora echinofusca</name>
    <dbReference type="NCBI Taxonomy" id="47858"/>
    <lineage>
        <taxon>Bacteria</taxon>
        <taxon>Bacillati</taxon>
        <taxon>Actinomycetota</taxon>
        <taxon>Actinomycetes</taxon>
        <taxon>Micromonosporales</taxon>
        <taxon>Micromonosporaceae</taxon>
        <taxon>Micromonospora</taxon>
    </lineage>
</organism>
<dbReference type="InterPro" id="IPR001765">
    <property type="entry name" value="Carbonic_anhydrase"/>
</dbReference>
<comment type="similarity">
    <text evidence="1">Belongs to the beta-class carbonic anhydrase family.</text>
</comment>
<proteinExistence type="inferred from homology"/>
<dbReference type="SMART" id="SM00947">
    <property type="entry name" value="Pro_CA"/>
    <property type="match status" value="1"/>
</dbReference>
<evidence type="ECO:0000313" key="4">
    <source>
        <dbReference type="EMBL" id="MBO4206924.1"/>
    </source>
</evidence>
<feature type="region of interest" description="Disordered" evidence="3">
    <location>
        <begin position="151"/>
        <end position="181"/>
    </location>
</feature>
<dbReference type="Proteomes" id="UP000823521">
    <property type="component" value="Unassembled WGS sequence"/>
</dbReference>
<dbReference type="SUPFAM" id="SSF53056">
    <property type="entry name" value="beta-carbonic anhydrase, cab"/>
    <property type="match status" value="1"/>
</dbReference>
<comment type="caution">
    <text evidence="4">The sequence shown here is derived from an EMBL/GenBank/DDBJ whole genome shotgun (WGS) entry which is preliminary data.</text>
</comment>
<dbReference type="Pfam" id="PF00484">
    <property type="entry name" value="Pro_CA"/>
    <property type="match status" value="1"/>
</dbReference>
<feature type="compositionally biased region" description="Pro residues" evidence="3">
    <location>
        <begin position="159"/>
        <end position="181"/>
    </location>
</feature>
<accession>A0ABS3VQW0</accession>
<evidence type="ECO:0000256" key="1">
    <source>
        <dbReference type="ARBA" id="ARBA00006217"/>
    </source>
</evidence>